<dbReference type="InterPro" id="IPR036388">
    <property type="entry name" value="WH-like_DNA-bd_sf"/>
</dbReference>
<dbReference type="Proteomes" id="UP000239415">
    <property type="component" value="Unassembled WGS sequence"/>
</dbReference>
<feature type="domain" description="Transposase IS30-like HTH" evidence="1">
    <location>
        <begin position="10"/>
        <end position="47"/>
    </location>
</feature>
<sequence length="170" mass="18783">MPARGPYNPITDEDRGRIISLHAEGLSRNKIAKLAKRSQATVSKVCAEAGLSFDRHLVAEAVAARVVDAAHRRAKLQDEALAGAQRLMEQMFTESKIYNFGGKENDYNERSVPEPPFRDKQSIAIAVKALADTALKLAEYDKDTGDEGEKSMLTDLRDRLIQAFGAPRNQ</sequence>
<organism evidence="2 3">
    <name type="scientific">Actinoplanes italicus</name>
    <dbReference type="NCBI Taxonomy" id="113567"/>
    <lineage>
        <taxon>Bacteria</taxon>
        <taxon>Bacillati</taxon>
        <taxon>Actinomycetota</taxon>
        <taxon>Actinomycetes</taxon>
        <taxon>Micromonosporales</taxon>
        <taxon>Micromonosporaceae</taxon>
        <taxon>Actinoplanes</taxon>
    </lineage>
</organism>
<dbReference type="Gene3D" id="1.10.10.10">
    <property type="entry name" value="Winged helix-like DNA-binding domain superfamily/Winged helix DNA-binding domain"/>
    <property type="match status" value="1"/>
</dbReference>
<protein>
    <submittedName>
        <fullName evidence="2">Helix-turn-helix protein</fullName>
    </submittedName>
</protein>
<dbReference type="InterPro" id="IPR025246">
    <property type="entry name" value="IS30-like_HTH"/>
</dbReference>
<dbReference type="EMBL" id="PVMZ01000003">
    <property type="protein sequence ID" value="PRX23485.1"/>
    <property type="molecule type" value="Genomic_DNA"/>
</dbReference>
<dbReference type="RefSeq" id="WP_106316679.1">
    <property type="nucleotide sequence ID" value="NZ_BOMO01000041.1"/>
</dbReference>
<reference evidence="2 3" key="1">
    <citation type="submission" date="2018-03" db="EMBL/GenBank/DDBJ databases">
        <title>Genomic Encyclopedia of Archaeal and Bacterial Type Strains, Phase II (KMG-II): from individual species to whole genera.</title>
        <authorList>
            <person name="Goeker M."/>
        </authorList>
    </citation>
    <scope>NUCLEOTIDE SEQUENCE [LARGE SCALE GENOMIC DNA]</scope>
    <source>
        <strain evidence="2 3">DSM 43146</strain>
    </source>
</reference>
<accession>A0A2T0KIY5</accession>
<dbReference type="OrthoDB" id="4551805at2"/>
<evidence type="ECO:0000313" key="3">
    <source>
        <dbReference type="Proteomes" id="UP000239415"/>
    </source>
</evidence>
<comment type="caution">
    <text evidence="2">The sequence shown here is derived from an EMBL/GenBank/DDBJ whole genome shotgun (WGS) entry which is preliminary data.</text>
</comment>
<proteinExistence type="predicted"/>
<keyword evidence="3" id="KW-1185">Reference proteome</keyword>
<dbReference type="AlphaFoldDB" id="A0A2T0KIY5"/>
<gene>
    <name evidence="2" type="ORF">CLV67_103233</name>
</gene>
<evidence type="ECO:0000313" key="2">
    <source>
        <dbReference type="EMBL" id="PRX23485.1"/>
    </source>
</evidence>
<name>A0A2T0KIY5_9ACTN</name>
<evidence type="ECO:0000259" key="1">
    <source>
        <dbReference type="Pfam" id="PF13936"/>
    </source>
</evidence>
<dbReference type="Pfam" id="PF13936">
    <property type="entry name" value="HTH_38"/>
    <property type="match status" value="1"/>
</dbReference>